<protein>
    <recommendedName>
        <fullName evidence="4">Major facilitator superfamily (MFS) profile domain-containing protein</fullName>
    </recommendedName>
</protein>
<evidence type="ECO:0008006" key="4">
    <source>
        <dbReference type="Google" id="ProtNLM"/>
    </source>
</evidence>
<comment type="caution">
    <text evidence="2">The sequence shown here is derived from an EMBL/GenBank/DDBJ whole genome shotgun (WGS) entry which is preliminary data.</text>
</comment>
<keyword evidence="3" id="KW-1185">Reference proteome</keyword>
<evidence type="ECO:0000313" key="3">
    <source>
        <dbReference type="Proteomes" id="UP000255165"/>
    </source>
</evidence>
<gene>
    <name evidence="2" type="ORF">DN412_23710</name>
</gene>
<keyword evidence="1" id="KW-1133">Transmembrane helix</keyword>
<proteinExistence type="predicted"/>
<accession>A0A370NQK8</accession>
<name>A0A370NQK8_9BURK</name>
<dbReference type="EMBL" id="QKWJ01000034">
    <property type="protein sequence ID" value="RDK07818.1"/>
    <property type="molecule type" value="Genomic_DNA"/>
</dbReference>
<keyword evidence="1" id="KW-0812">Transmembrane</keyword>
<feature type="transmembrane region" description="Helical" evidence="1">
    <location>
        <begin position="21"/>
        <end position="39"/>
    </location>
</feature>
<evidence type="ECO:0000313" key="2">
    <source>
        <dbReference type="EMBL" id="RDK07818.1"/>
    </source>
</evidence>
<reference evidence="3" key="1">
    <citation type="submission" date="2018-06" db="EMBL/GenBank/DDBJ databases">
        <authorList>
            <person name="Feng T."/>
            <person name="Jeon C.O."/>
        </authorList>
    </citation>
    <scope>NUCLEOTIDE SEQUENCE [LARGE SCALE GENOMIC DNA]</scope>
    <source>
        <strain evidence="3">S23</strain>
    </source>
</reference>
<sequence length="88" mass="9203">MLPHTIIKEFNSDDVKGSATGAINFLVFTFGALLTPAYGKVLAHIANGGAMNLAVFRAASMWLIGGIVPAIVLALFLRETGSRARAAS</sequence>
<organism evidence="2 3">
    <name type="scientific">Cupriavidus lacunae</name>
    <dbReference type="NCBI Taxonomy" id="2666307"/>
    <lineage>
        <taxon>Bacteria</taxon>
        <taxon>Pseudomonadati</taxon>
        <taxon>Pseudomonadota</taxon>
        <taxon>Betaproteobacteria</taxon>
        <taxon>Burkholderiales</taxon>
        <taxon>Burkholderiaceae</taxon>
        <taxon>Cupriavidus</taxon>
    </lineage>
</organism>
<evidence type="ECO:0000256" key="1">
    <source>
        <dbReference type="SAM" id="Phobius"/>
    </source>
</evidence>
<dbReference type="AlphaFoldDB" id="A0A370NQK8"/>
<dbReference type="Proteomes" id="UP000255165">
    <property type="component" value="Unassembled WGS sequence"/>
</dbReference>
<feature type="transmembrane region" description="Helical" evidence="1">
    <location>
        <begin position="59"/>
        <end position="77"/>
    </location>
</feature>
<keyword evidence="1" id="KW-0472">Membrane</keyword>